<evidence type="ECO:0000313" key="1">
    <source>
        <dbReference type="EMBL" id="MEA5667411.1"/>
    </source>
</evidence>
<dbReference type="EMBL" id="JAYFUH010000085">
    <property type="protein sequence ID" value="MEA5667411.1"/>
    <property type="molecule type" value="Genomic_DNA"/>
</dbReference>
<accession>A0ABU5V274</accession>
<dbReference type="Proteomes" id="UP001301653">
    <property type="component" value="Unassembled WGS sequence"/>
</dbReference>
<organism evidence="1 2">
    <name type="scientific">Stenotrophomonas capsici</name>
    <dbReference type="NCBI Taxonomy" id="3110230"/>
    <lineage>
        <taxon>Bacteria</taxon>
        <taxon>Pseudomonadati</taxon>
        <taxon>Pseudomonadota</taxon>
        <taxon>Gammaproteobacteria</taxon>
        <taxon>Lysobacterales</taxon>
        <taxon>Lysobacteraceae</taxon>
        <taxon>Stenotrophomonas</taxon>
    </lineage>
</organism>
<comment type="caution">
    <text evidence="1">The sequence shown here is derived from an EMBL/GenBank/DDBJ whole genome shotgun (WGS) entry which is preliminary data.</text>
</comment>
<reference evidence="1 2" key="1">
    <citation type="submission" date="2023-12" db="EMBL/GenBank/DDBJ databases">
        <title>Stenotrophomonas guangdongensis sp. nov., isolated from wilted pepper plants (Capsicum annuum).</title>
        <authorList>
            <person name="Qiu M."/>
            <person name="Li Y."/>
            <person name="Liu Q."/>
            <person name="Zhang X."/>
            <person name="Huang Y."/>
            <person name="Guo R."/>
            <person name="Hu M."/>
            <person name="Zhou J."/>
            <person name="Zhou X."/>
        </authorList>
    </citation>
    <scope>NUCLEOTIDE SEQUENCE [LARGE SCALE GENOMIC DNA]</scope>
    <source>
        <strain evidence="1 2">MH1</strain>
    </source>
</reference>
<keyword evidence="2" id="KW-1185">Reference proteome</keyword>
<name>A0ABU5V274_9GAMM</name>
<evidence type="ECO:0000313" key="2">
    <source>
        <dbReference type="Proteomes" id="UP001301653"/>
    </source>
</evidence>
<gene>
    <name evidence="1" type="ORF">VA603_07715</name>
</gene>
<protein>
    <submittedName>
        <fullName evidence="1">Uncharacterized protein</fullName>
    </submittedName>
</protein>
<dbReference type="RefSeq" id="WP_132864769.1">
    <property type="nucleotide sequence ID" value="NZ_JAYFUH010000085.1"/>
</dbReference>
<sequence>MTTTVTDYYQPGWRDQNHACPACEWQGSSRQMEMELHDEQTEYTCPQCEYPLLVVMHPSLQEVKAAADAGNEEAQQQLAILAMAPRDS</sequence>
<proteinExistence type="predicted"/>